<dbReference type="Proteomes" id="UP000015347">
    <property type="component" value="Unassembled WGS sequence"/>
</dbReference>
<protein>
    <submittedName>
        <fullName evidence="1">Uncharacterized protein</fullName>
    </submittedName>
</protein>
<evidence type="ECO:0000313" key="1">
    <source>
        <dbReference type="EMBL" id="EPX78813.1"/>
    </source>
</evidence>
<comment type="caution">
    <text evidence="1">The sequence shown here is derived from an EMBL/GenBank/DDBJ whole genome shotgun (WGS) entry which is preliminary data.</text>
</comment>
<dbReference type="STRING" id="1123237.Salmuc_04395"/>
<proteinExistence type="predicted"/>
<dbReference type="AlphaFoldDB" id="S9QGR9"/>
<sequence length="37" mass="3758">MARAGRGLGNAAQPERAHAVVKPCGLSSAPRGVSWQA</sequence>
<dbReference type="EMBL" id="APVH01000038">
    <property type="protein sequence ID" value="EPX78813.1"/>
    <property type="molecule type" value="Genomic_DNA"/>
</dbReference>
<dbReference type="HOGENOM" id="CLU_3348448_0_0_5"/>
<reference evidence="2" key="1">
    <citation type="journal article" date="2014" name="Stand. Genomic Sci.">
        <title>Genome sequence of the exopolysaccharide-producing Salipiger mucosus type strain (DSM 16094(T)), a moderately halophilic member of the Roseobacter clade.</title>
        <authorList>
            <person name="Riedel T."/>
            <person name="Spring S."/>
            <person name="Fiebig A."/>
            <person name="Petersen J."/>
            <person name="Kyrpides N.C."/>
            <person name="Goker M."/>
            <person name="Klenk H.P."/>
        </authorList>
    </citation>
    <scope>NUCLEOTIDE SEQUENCE [LARGE SCALE GENOMIC DNA]</scope>
    <source>
        <strain evidence="2">DSM 16094</strain>
    </source>
</reference>
<organism evidence="1 2">
    <name type="scientific">Salipiger mucosus DSM 16094</name>
    <dbReference type="NCBI Taxonomy" id="1123237"/>
    <lineage>
        <taxon>Bacteria</taxon>
        <taxon>Pseudomonadati</taxon>
        <taxon>Pseudomonadota</taxon>
        <taxon>Alphaproteobacteria</taxon>
        <taxon>Rhodobacterales</taxon>
        <taxon>Roseobacteraceae</taxon>
        <taxon>Salipiger</taxon>
    </lineage>
</organism>
<accession>S9QGR9</accession>
<gene>
    <name evidence="1" type="ORF">Salmuc_04395</name>
</gene>
<evidence type="ECO:0000313" key="2">
    <source>
        <dbReference type="Proteomes" id="UP000015347"/>
    </source>
</evidence>
<keyword evidence="2" id="KW-1185">Reference proteome</keyword>
<name>S9QGR9_9RHOB</name>